<dbReference type="GeneID" id="25471329"/>
<evidence type="ECO:0000313" key="1">
    <source>
        <dbReference type="EMBL" id="CDJ65898.1"/>
    </source>
</evidence>
<dbReference type="RefSeq" id="XP_013434365.1">
    <property type="nucleotide sequence ID" value="XM_013578911.1"/>
</dbReference>
<reference evidence="1" key="1">
    <citation type="submission" date="2013-10" db="EMBL/GenBank/DDBJ databases">
        <title>Genomic analysis of the causative agents of coccidiosis in chickens.</title>
        <authorList>
            <person name="Reid A.J."/>
            <person name="Blake D."/>
            <person name="Billington K."/>
            <person name="Browne H."/>
            <person name="Dunn M."/>
            <person name="Hung S."/>
            <person name="Kawahara F."/>
            <person name="Miranda-Saavedra D."/>
            <person name="Mourier T."/>
            <person name="Nagra H."/>
            <person name="Otto T.D."/>
            <person name="Rawlings N."/>
            <person name="Sanchez A."/>
            <person name="Sanders M."/>
            <person name="Subramaniam C."/>
            <person name="Tay Y."/>
            <person name="Dear P."/>
            <person name="Doerig C."/>
            <person name="Gruber A."/>
            <person name="Parkinson J."/>
            <person name="Shirley M."/>
            <person name="Wan K.L."/>
            <person name="Berriman M."/>
            <person name="Tomley F."/>
            <person name="Pain A."/>
        </authorList>
    </citation>
    <scope>NUCLEOTIDE SEQUENCE [LARGE SCALE GENOMIC DNA]</scope>
    <source>
        <strain evidence="1">Houghton</strain>
    </source>
</reference>
<dbReference type="Gene3D" id="3.40.50.720">
    <property type="entry name" value="NAD(P)-binding Rossmann-like Domain"/>
    <property type="match status" value="1"/>
</dbReference>
<dbReference type="OrthoDB" id="10252231at2759"/>
<sequence length="71" mass="6501">MSGAGAAGAGAAAAPAAAAATAAAAAAAAAAPIDTDLYSRQIGTLGMDTMKKLVQLKVLVSGLNGVGAECG</sequence>
<dbReference type="EMBL" id="HG723332">
    <property type="protein sequence ID" value="CDJ65898.1"/>
    <property type="molecule type" value="Genomic_DNA"/>
</dbReference>
<name>U6MS32_9EIME</name>
<organism evidence="1 2">
    <name type="scientific">Eimeria necatrix</name>
    <dbReference type="NCBI Taxonomy" id="51315"/>
    <lineage>
        <taxon>Eukaryota</taxon>
        <taxon>Sar</taxon>
        <taxon>Alveolata</taxon>
        <taxon>Apicomplexa</taxon>
        <taxon>Conoidasida</taxon>
        <taxon>Coccidia</taxon>
        <taxon>Eucoccidiorida</taxon>
        <taxon>Eimeriorina</taxon>
        <taxon>Eimeriidae</taxon>
        <taxon>Eimeria</taxon>
    </lineage>
</organism>
<dbReference type="Proteomes" id="UP000030754">
    <property type="component" value="Unassembled WGS sequence"/>
</dbReference>
<protein>
    <submittedName>
        <fullName evidence="1">Uncharacterized protein</fullName>
    </submittedName>
</protein>
<gene>
    <name evidence="1" type="ORF">ENH_00011440</name>
</gene>
<dbReference type="VEuPathDB" id="ToxoDB:ENH_00011440"/>
<accession>U6MS32</accession>
<proteinExistence type="predicted"/>
<reference evidence="1" key="2">
    <citation type="submission" date="2013-10" db="EMBL/GenBank/DDBJ databases">
        <authorList>
            <person name="Aslett M."/>
        </authorList>
    </citation>
    <scope>NUCLEOTIDE SEQUENCE [LARGE SCALE GENOMIC DNA]</scope>
    <source>
        <strain evidence="1">Houghton</strain>
    </source>
</reference>
<dbReference type="AlphaFoldDB" id="U6MS32"/>
<dbReference type="SUPFAM" id="SSF69572">
    <property type="entry name" value="Activating enzymes of the ubiquitin-like proteins"/>
    <property type="match status" value="1"/>
</dbReference>
<dbReference type="GO" id="GO:0008641">
    <property type="term" value="F:ubiquitin-like modifier activating enzyme activity"/>
    <property type="evidence" value="ECO:0007669"/>
    <property type="project" value="InterPro"/>
</dbReference>
<keyword evidence="2" id="KW-1185">Reference proteome</keyword>
<evidence type="ECO:0000313" key="2">
    <source>
        <dbReference type="Proteomes" id="UP000030754"/>
    </source>
</evidence>
<dbReference type="InterPro" id="IPR035985">
    <property type="entry name" value="Ubiquitin-activating_enz"/>
</dbReference>